<dbReference type="Gene3D" id="3.30.160.60">
    <property type="entry name" value="Classic Zinc Finger"/>
    <property type="match status" value="2"/>
</dbReference>
<dbReference type="InterPro" id="IPR036236">
    <property type="entry name" value="Znf_C2H2_sf"/>
</dbReference>
<comment type="caution">
    <text evidence="8">The sequence shown here is derived from an EMBL/GenBank/DDBJ whole genome shotgun (WGS) entry which is preliminary data.</text>
</comment>
<feature type="compositionally biased region" description="Polar residues" evidence="6">
    <location>
        <begin position="178"/>
        <end position="203"/>
    </location>
</feature>
<dbReference type="AlphaFoldDB" id="A0A2K0UQR2"/>
<feature type="region of interest" description="Disordered" evidence="6">
    <location>
        <begin position="1"/>
        <end position="135"/>
    </location>
</feature>
<evidence type="ECO:0000256" key="2">
    <source>
        <dbReference type="ARBA" id="ARBA00022737"/>
    </source>
</evidence>
<keyword evidence="3 5" id="KW-0863">Zinc-finger</keyword>
<keyword evidence="4" id="KW-0862">Zinc</keyword>
<evidence type="ECO:0000313" key="9">
    <source>
        <dbReference type="Proteomes" id="UP000236290"/>
    </source>
</evidence>
<dbReference type="OrthoDB" id="8922241at2759"/>
<keyword evidence="2" id="KW-0677">Repeat</keyword>
<keyword evidence="1" id="KW-0479">Metal-binding</keyword>
<dbReference type="GO" id="GO:0008270">
    <property type="term" value="F:zinc ion binding"/>
    <property type="evidence" value="ECO:0007669"/>
    <property type="project" value="UniProtKB-KW"/>
</dbReference>
<protein>
    <recommendedName>
        <fullName evidence="7">C2H2-type domain-containing protein</fullName>
    </recommendedName>
</protein>
<accession>A0A2K0UQR2</accession>
<evidence type="ECO:0000256" key="1">
    <source>
        <dbReference type="ARBA" id="ARBA00022723"/>
    </source>
</evidence>
<feature type="region of interest" description="Disordered" evidence="6">
    <location>
        <begin position="152"/>
        <end position="274"/>
    </location>
</feature>
<dbReference type="FunFam" id="3.30.160.60:FF:000065">
    <property type="entry name" value="B-cell CLL/lymphoma 6, member B"/>
    <property type="match status" value="1"/>
</dbReference>
<dbReference type="GO" id="GO:0000981">
    <property type="term" value="F:DNA-binding transcription factor activity, RNA polymerase II-specific"/>
    <property type="evidence" value="ECO:0007669"/>
    <property type="project" value="TreeGrafter"/>
</dbReference>
<gene>
    <name evidence="8" type="ORF">THARTR1_00121</name>
</gene>
<dbReference type="Proteomes" id="UP000236290">
    <property type="component" value="Unassembled WGS sequence"/>
</dbReference>
<feature type="compositionally biased region" description="Polar residues" evidence="6">
    <location>
        <begin position="156"/>
        <end position="166"/>
    </location>
</feature>
<dbReference type="PROSITE" id="PS50157">
    <property type="entry name" value="ZINC_FINGER_C2H2_2"/>
    <property type="match status" value="2"/>
</dbReference>
<proteinExistence type="predicted"/>
<evidence type="ECO:0000259" key="7">
    <source>
        <dbReference type="PROSITE" id="PS50157"/>
    </source>
</evidence>
<feature type="compositionally biased region" description="Polar residues" evidence="6">
    <location>
        <begin position="228"/>
        <end position="240"/>
    </location>
</feature>
<dbReference type="Pfam" id="PF00096">
    <property type="entry name" value="zf-C2H2"/>
    <property type="match status" value="2"/>
</dbReference>
<feature type="region of interest" description="Disordered" evidence="6">
    <location>
        <begin position="384"/>
        <end position="410"/>
    </location>
</feature>
<evidence type="ECO:0000256" key="6">
    <source>
        <dbReference type="SAM" id="MobiDB-lite"/>
    </source>
</evidence>
<dbReference type="EMBL" id="MTYI01000004">
    <property type="protein sequence ID" value="PNP60097.1"/>
    <property type="molecule type" value="Genomic_DNA"/>
</dbReference>
<dbReference type="GO" id="GO:0043565">
    <property type="term" value="F:sequence-specific DNA binding"/>
    <property type="evidence" value="ECO:0007669"/>
    <property type="project" value="TreeGrafter"/>
</dbReference>
<feature type="compositionally biased region" description="Polar residues" evidence="6">
    <location>
        <begin position="1"/>
        <end position="15"/>
    </location>
</feature>
<reference evidence="8 9" key="1">
    <citation type="submission" date="2017-02" db="EMBL/GenBank/DDBJ databases">
        <title>Genomes of Trichoderma spp. with biocontrol activity.</title>
        <authorList>
            <person name="Gardiner D."/>
            <person name="Kazan K."/>
            <person name="Vos C."/>
            <person name="Harvey P."/>
        </authorList>
    </citation>
    <scope>NUCLEOTIDE SEQUENCE [LARGE SCALE GENOMIC DNA]</scope>
    <source>
        <strain evidence="8 9">Tr1</strain>
    </source>
</reference>
<feature type="compositionally biased region" description="Low complexity" evidence="6">
    <location>
        <begin position="70"/>
        <end position="80"/>
    </location>
</feature>
<evidence type="ECO:0000256" key="5">
    <source>
        <dbReference type="PROSITE-ProRule" id="PRU00042"/>
    </source>
</evidence>
<evidence type="ECO:0000256" key="3">
    <source>
        <dbReference type="ARBA" id="ARBA00022771"/>
    </source>
</evidence>
<evidence type="ECO:0000256" key="4">
    <source>
        <dbReference type="ARBA" id="ARBA00022833"/>
    </source>
</evidence>
<feature type="compositionally biased region" description="Low complexity" evidence="6">
    <location>
        <begin position="241"/>
        <end position="259"/>
    </location>
</feature>
<dbReference type="PANTHER" id="PTHR24408:SF58">
    <property type="entry name" value="TRANSCRIPTION FACTOR (TFIIIA), PUTATIVE (AFU_ORTHOLOGUE AFUA_1G05150)-RELATED"/>
    <property type="match status" value="1"/>
</dbReference>
<dbReference type="FunFam" id="3.30.160.60:FF:001781">
    <property type="entry name" value="zinc finger protein 496 isoform X2"/>
    <property type="match status" value="1"/>
</dbReference>
<dbReference type="SUPFAM" id="SSF57667">
    <property type="entry name" value="beta-beta-alpha zinc fingers"/>
    <property type="match status" value="1"/>
</dbReference>
<name>A0A2K0UQR2_TRIHA</name>
<dbReference type="GO" id="GO:0005634">
    <property type="term" value="C:nucleus"/>
    <property type="evidence" value="ECO:0007669"/>
    <property type="project" value="TreeGrafter"/>
</dbReference>
<feature type="compositionally biased region" description="Low complexity" evidence="6">
    <location>
        <begin position="213"/>
        <end position="227"/>
    </location>
</feature>
<feature type="domain" description="C2H2-type" evidence="7">
    <location>
        <begin position="332"/>
        <end position="359"/>
    </location>
</feature>
<dbReference type="PROSITE" id="PS00028">
    <property type="entry name" value="ZINC_FINGER_C2H2_1"/>
    <property type="match status" value="1"/>
</dbReference>
<dbReference type="SMART" id="SM00355">
    <property type="entry name" value="ZnF_C2H2"/>
    <property type="match status" value="2"/>
</dbReference>
<organism evidence="8 9">
    <name type="scientific">Trichoderma harzianum</name>
    <name type="common">Hypocrea lixii</name>
    <dbReference type="NCBI Taxonomy" id="5544"/>
    <lineage>
        <taxon>Eukaryota</taxon>
        <taxon>Fungi</taxon>
        <taxon>Dikarya</taxon>
        <taxon>Ascomycota</taxon>
        <taxon>Pezizomycotina</taxon>
        <taxon>Sordariomycetes</taxon>
        <taxon>Hypocreomycetidae</taxon>
        <taxon>Hypocreales</taxon>
        <taxon>Hypocreaceae</taxon>
        <taxon>Trichoderma</taxon>
    </lineage>
</organism>
<evidence type="ECO:0000313" key="8">
    <source>
        <dbReference type="EMBL" id="PNP60097.1"/>
    </source>
</evidence>
<dbReference type="PANTHER" id="PTHR24408">
    <property type="entry name" value="ZINC FINGER PROTEIN"/>
    <property type="match status" value="1"/>
</dbReference>
<feature type="compositionally biased region" description="Polar residues" evidence="6">
    <location>
        <begin position="81"/>
        <end position="93"/>
    </location>
</feature>
<feature type="domain" description="C2H2-type" evidence="7">
    <location>
        <begin position="360"/>
        <end position="387"/>
    </location>
</feature>
<sequence>MDSVHNPPSSFSSRRPATGALPTFSLPPPQPEVPSMDDHSSRPRSFYHLKNIDLTPPSSGASEGLSPGLSSVHTSSSQGSQAPSTMQQYTYNTGHVHGSWPTPGNPSYGVNSAPGQQAAPMQTAGGPSYTVNAANGAQHPLGTAAYAPRSLYAQPYGTQRSPQSPTAPGEASYEHHAFSSSNGQESHSSLPSGSITQPPSLSNAPAHAEPYGHSRSSISGPSYGSSSTAQPQPGFSYATQHSPSSHSPPGAAPLPRGLGQHPLPSMAPPGPYRSYQTYQAPMSTMGGPVMSNIHQPGSSLSMISGMVPTGYGGGPTMMYPHAQPQAQPERPFKCDQCVQSFSRNHDLKRHKRIHLAVKPFPCTYCAKSFSRKDALKRHRLVKGCENKSHEASAENPSASDEAVQRNGEAG</sequence>
<dbReference type="InterPro" id="IPR013087">
    <property type="entry name" value="Znf_C2H2_type"/>
</dbReference>